<proteinExistence type="predicted"/>
<dbReference type="GeneID" id="63789416"/>
<name>A0A364KKX2_TALAM</name>
<dbReference type="RefSeq" id="XP_040728704.1">
    <property type="nucleotide sequence ID" value="XM_040874085.1"/>
</dbReference>
<dbReference type="Proteomes" id="UP000249363">
    <property type="component" value="Unassembled WGS sequence"/>
</dbReference>
<dbReference type="AlphaFoldDB" id="A0A364KKX2"/>
<dbReference type="OrthoDB" id="5273928at2759"/>
<comment type="caution">
    <text evidence="1">The sequence shown here is derived from an EMBL/GenBank/DDBJ whole genome shotgun (WGS) entry which is preliminary data.</text>
</comment>
<accession>A0A364KKX2</accession>
<organism evidence="1 2">
    <name type="scientific">Talaromyces amestolkiae</name>
    <dbReference type="NCBI Taxonomy" id="1196081"/>
    <lineage>
        <taxon>Eukaryota</taxon>
        <taxon>Fungi</taxon>
        <taxon>Dikarya</taxon>
        <taxon>Ascomycota</taxon>
        <taxon>Pezizomycotina</taxon>
        <taxon>Eurotiomycetes</taxon>
        <taxon>Eurotiomycetidae</taxon>
        <taxon>Eurotiales</taxon>
        <taxon>Trichocomaceae</taxon>
        <taxon>Talaromyces</taxon>
        <taxon>Talaromyces sect. Talaromyces</taxon>
    </lineage>
</organism>
<keyword evidence="2" id="KW-1185">Reference proteome</keyword>
<sequence length="437" mass="49868">MGSLVELVLGSGMSGGKGDFFLTGRSISLFKESIFTMENPLINALGVLDEAWVKSQCLWTRKLSTPTDLVGQEVSWKKMATALGFIKSIAWEIDSPFLDVDYEEPNAFGVSTLKHLATKKVLSDQRNIDQSHFRHIPWPIAEELWQYLTRSGKRTLYMWKIFCAAYPVEFRHLSQHCDSRVGHPRYSLSGYISLIKSSSDSWATRLNIWTEFARVPELVELADVTNLVSLEVNTSSHLLELQDHEVASLNDRILRTWSELAKTTGAFKHLQVIRLYQQRELTEQSFRYLSKLPALEYCVLAMCDRMTQESAIKTAISEGWNVLEDVFDQKILQFSGRPSSKNRRGQIKWRGDRLDGHLSASLPSDIPILDFSVGQRHEKLRDRDVVVMQRKDTHKGNKRSLVETASVENDWGAEKRAKKPAMKERGRDLSGMLADFL</sequence>
<gene>
    <name evidence="1" type="ORF">BHQ10_000199</name>
</gene>
<evidence type="ECO:0000313" key="1">
    <source>
        <dbReference type="EMBL" id="RAO64187.1"/>
    </source>
</evidence>
<dbReference type="EMBL" id="MIKG01000001">
    <property type="protein sequence ID" value="RAO64187.1"/>
    <property type="molecule type" value="Genomic_DNA"/>
</dbReference>
<evidence type="ECO:0000313" key="2">
    <source>
        <dbReference type="Proteomes" id="UP000249363"/>
    </source>
</evidence>
<reference evidence="1 2" key="1">
    <citation type="journal article" date="2017" name="Biotechnol. Biofuels">
        <title>Differential beta-glucosidase expression as a function of carbon source availability in Talaromyces amestolkiae: a genomic and proteomic approach.</title>
        <authorList>
            <person name="de Eugenio L.I."/>
            <person name="Mendez-Liter J.A."/>
            <person name="Nieto-Dominguez M."/>
            <person name="Alonso L."/>
            <person name="Gil-Munoz J."/>
            <person name="Barriuso J."/>
            <person name="Prieto A."/>
            <person name="Martinez M.J."/>
        </authorList>
    </citation>
    <scope>NUCLEOTIDE SEQUENCE [LARGE SCALE GENOMIC DNA]</scope>
    <source>
        <strain evidence="1 2">CIB</strain>
    </source>
</reference>
<protein>
    <submittedName>
        <fullName evidence="1">Uncharacterized protein</fullName>
    </submittedName>
</protein>